<accession>A0ABD2ZNJ7</accession>
<keyword evidence="3" id="KW-1185">Reference proteome</keyword>
<evidence type="ECO:0000313" key="2">
    <source>
        <dbReference type="EMBL" id="KAL3520583.1"/>
    </source>
</evidence>
<evidence type="ECO:0000256" key="1">
    <source>
        <dbReference type="SAM" id="Phobius"/>
    </source>
</evidence>
<dbReference type="EMBL" id="JBJUIK010000008">
    <property type="protein sequence ID" value="KAL3520583.1"/>
    <property type="molecule type" value="Genomic_DNA"/>
</dbReference>
<keyword evidence="1" id="KW-0812">Transmembrane</keyword>
<feature type="transmembrane region" description="Helical" evidence="1">
    <location>
        <begin position="12"/>
        <end position="38"/>
    </location>
</feature>
<dbReference type="AlphaFoldDB" id="A0ABD2ZNJ7"/>
<feature type="transmembrane region" description="Helical" evidence="1">
    <location>
        <begin position="66"/>
        <end position="82"/>
    </location>
</feature>
<organism evidence="2 3">
    <name type="scientific">Cinchona calisaya</name>
    <dbReference type="NCBI Taxonomy" id="153742"/>
    <lineage>
        <taxon>Eukaryota</taxon>
        <taxon>Viridiplantae</taxon>
        <taxon>Streptophyta</taxon>
        <taxon>Embryophyta</taxon>
        <taxon>Tracheophyta</taxon>
        <taxon>Spermatophyta</taxon>
        <taxon>Magnoliopsida</taxon>
        <taxon>eudicotyledons</taxon>
        <taxon>Gunneridae</taxon>
        <taxon>Pentapetalae</taxon>
        <taxon>asterids</taxon>
        <taxon>lamiids</taxon>
        <taxon>Gentianales</taxon>
        <taxon>Rubiaceae</taxon>
        <taxon>Cinchonoideae</taxon>
        <taxon>Cinchoneae</taxon>
        <taxon>Cinchona</taxon>
    </lineage>
</organism>
<reference evidence="2 3" key="1">
    <citation type="submission" date="2024-11" db="EMBL/GenBank/DDBJ databases">
        <title>A near-complete genome assembly of Cinchona calisaya.</title>
        <authorList>
            <person name="Lian D.C."/>
            <person name="Zhao X.W."/>
            <person name="Wei L."/>
        </authorList>
    </citation>
    <scope>NUCLEOTIDE SEQUENCE [LARGE SCALE GENOMIC DNA]</scope>
    <source>
        <tissue evidence="2">Nenye</tissue>
    </source>
</reference>
<gene>
    <name evidence="2" type="ORF">ACH5RR_018732</name>
</gene>
<keyword evidence="1" id="KW-0472">Membrane</keyword>
<comment type="caution">
    <text evidence="2">The sequence shown here is derived from an EMBL/GenBank/DDBJ whole genome shotgun (WGS) entry which is preliminary data.</text>
</comment>
<evidence type="ECO:0000313" key="3">
    <source>
        <dbReference type="Proteomes" id="UP001630127"/>
    </source>
</evidence>
<name>A0ABD2ZNJ7_9GENT</name>
<protein>
    <submittedName>
        <fullName evidence="2">Uncharacterized protein</fullName>
    </submittedName>
</protein>
<dbReference type="Proteomes" id="UP001630127">
    <property type="component" value="Unassembled WGS sequence"/>
</dbReference>
<keyword evidence="1" id="KW-1133">Transmembrane helix</keyword>
<proteinExistence type="predicted"/>
<sequence length="126" mass="14419">MVASTSWLPQSSLLRCLVYLIIPIGSIVVEILIARIMVLTQSDDENLTLPEVSSTVDYYGESNFRIQFWIAFSSSFFGGILFDTEHKMMSWLFDFIFKCLALDETFDFIFKCLALDETPSPPTRQP</sequence>